<protein>
    <submittedName>
        <fullName evidence="2">Aldehyde dehydrogenase B</fullName>
        <ecNumber evidence="2">1.2.1.22</ecNumber>
    </submittedName>
</protein>
<keyword evidence="2" id="KW-0560">Oxidoreductase</keyword>
<feature type="non-terminal residue" evidence="2">
    <location>
        <position position="494"/>
    </location>
</feature>
<dbReference type="EC" id="1.2.1.22" evidence="2"/>
<gene>
    <name evidence="2" type="ORF">AVDCRST_MAG73-335</name>
</gene>
<feature type="compositionally biased region" description="Basic and acidic residues" evidence="1">
    <location>
        <begin position="248"/>
        <end position="276"/>
    </location>
</feature>
<feature type="compositionally biased region" description="Basic and acidic residues" evidence="1">
    <location>
        <begin position="65"/>
        <end position="76"/>
    </location>
</feature>
<reference evidence="2" key="1">
    <citation type="submission" date="2020-02" db="EMBL/GenBank/DDBJ databases">
        <authorList>
            <person name="Meier V. D."/>
        </authorList>
    </citation>
    <scope>NUCLEOTIDE SEQUENCE</scope>
    <source>
        <strain evidence="2">AVDCRST_MAG73</strain>
    </source>
</reference>
<dbReference type="GO" id="GO:0008911">
    <property type="term" value="F:lactaldehyde dehydrogenase (NAD+) activity"/>
    <property type="evidence" value="ECO:0007669"/>
    <property type="project" value="UniProtKB-EC"/>
</dbReference>
<feature type="compositionally biased region" description="Basic residues" evidence="1">
    <location>
        <begin position="453"/>
        <end position="469"/>
    </location>
</feature>
<dbReference type="AlphaFoldDB" id="A0A6J4THQ7"/>
<feature type="compositionally biased region" description="Basic and acidic residues" evidence="1">
    <location>
        <begin position="148"/>
        <end position="166"/>
    </location>
</feature>
<feature type="compositionally biased region" description="Basic residues" evidence="1">
    <location>
        <begin position="42"/>
        <end position="53"/>
    </location>
</feature>
<feature type="region of interest" description="Disordered" evidence="1">
    <location>
        <begin position="1"/>
        <end position="469"/>
    </location>
</feature>
<feature type="compositionally biased region" description="Basic residues" evidence="1">
    <location>
        <begin position="309"/>
        <end position="325"/>
    </location>
</feature>
<sequence length="494" mass="57384">GGPVQELRRRPLAGSQGRCHLHPEQPGQRRAGRRLHQEQTGGRRRRRRRRGRGVHVVAPLPGAEAGRDPLPRRPDPARSQGSPRPRDDRGDGQGPDRGPGRRPRSDRHDLLHGRRGAAPVRANDAVRDAQQVPDGGPQAARRLRRRHPLELPARHPVLEDDAGPDRRQHHRLQTGQLHLPDGRAAGRDPGGGRVARRRRQPGDGHRGRGRQRDRRPPGRAAGLVHRLERDRDHGRRRRGEVQQARLPGDGRQERGDRDGRRRPGFGDRGHPLERLWHLRPALHRCQPGGGPPERAAGTGRAPGGPRRRDATRRRPRRHHRHRPNRQRTAARPDQRLRQDRPGRRRPPRGRRRDRPRWRAWPRLLPPADDLRRGRPADAHRPRRDLRPGHGLDPGRDLGRGDRRRQRRRLRPFGVDLHRRRQPRLPRDAGHRHRHPLRQRRHHRRRDPPPLRRNQGHRQRPPRGGHRRPRLLHRVAEHLRRLLRQAATGADRPRV</sequence>
<feature type="compositionally biased region" description="Basic residues" evidence="1">
    <location>
        <begin position="417"/>
        <end position="445"/>
    </location>
</feature>
<feature type="compositionally biased region" description="Basic and acidic residues" evidence="1">
    <location>
        <begin position="368"/>
        <end position="400"/>
    </location>
</feature>
<organism evidence="2">
    <name type="scientific">uncultured Thermomicrobiales bacterium</name>
    <dbReference type="NCBI Taxonomy" id="1645740"/>
    <lineage>
        <taxon>Bacteria</taxon>
        <taxon>Pseudomonadati</taxon>
        <taxon>Thermomicrobiota</taxon>
        <taxon>Thermomicrobia</taxon>
        <taxon>Thermomicrobiales</taxon>
        <taxon>environmental samples</taxon>
    </lineage>
</organism>
<feature type="non-terminal residue" evidence="2">
    <location>
        <position position="1"/>
    </location>
</feature>
<proteinExistence type="predicted"/>
<dbReference type="EMBL" id="CADCWE010000019">
    <property type="protein sequence ID" value="CAA9523607.1"/>
    <property type="molecule type" value="Genomic_DNA"/>
</dbReference>
<evidence type="ECO:0000256" key="1">
    <source>
        <dbReference type="SAM" id="MobiDB-lite"/>
    </source>
</evidence>
<evidence type="ECO:0000313" key="2">
    <source>
        <dbReference type="EMBL" id="CAA9523607.1"/>
    </source>
</evidence>
<feature type="compositionally biased region" description="Basic residues" evidence="1">
    <location>
        <begin position="342"/>
        <end position="359"/>
    </location>
</feature>
<name>A0A6J4THQ7_9BACT</name>
<feature type="compositionally biased region" description="Basic and acidic residues" evidence="1">
    <location>
        <begin position="330"/>
        <end position="341"/>
    </location>
</feature>
<feature type="compositionally biased region" description="Basic residues" evidence="1">
    <location>
        <begin position="401"/>
        <end position="410"/>
    </location>
</feature>
<accession>A0A6J4THQ7</accession>